<evidence type="ECO:0000256" key="5">
    <source>
        <dbReference type="ARBA" id="ARBA00023128"/>
    </source>
</evidence>
<keyword evidence="4" id="KW-0689">Ribosomal protein</keyword>
<evidence type="ECO:0000313" key="7">
    <source>
        <dbReference type="EMBL" id="CAG2053913.1"/>
    </source>
</evidence>
<proteinExistence type="inferred from homology"/>
<dbReference type="EMBL" id="CAJPIN010000794">
    <property type="protein sequence ID" value="CAG2053913.1"/>
    <property type="molecule type" value="Genomic_DNA"/>
</dbReference>
<evidence type="ECO:0000256" key="1">
    <source>
        <dbReference type="ARBA" id="ARBA00004173"/>
    </source>
</evidence>
<evidence type="ECO:0000256" key="6">
    <source>
        <dbReference type="ARBA" id="ARBA00023274"/>
    </source>
</evidence>
<sequence>MASFYNRNWFRVLLHPPGLLCPSNTRPVHVTACCHKVQAGRYRISPKGDKPLTYEMANPPHFIAHRKSWNSWNTCMNILQCPAVKEFVTNLEGGLRSADTAIEDIFIRKFMTGTWHSLFVSEVIIKRQHNMIRIAGIIRQAISPRKMYFLLGYCEELLSYWLQCPVKLELQTVADKKDVVFKYI</sequence>
<keyword evidence="5" id="KW-0496">Mitochondrion</keyword>
<dbReference type="PANTHER" id="PTHR21244">
    <property type="entry name" value="MITOCHONDRIAL 28S RIBOSOMAL PROTEIN S24"/>
    <property type="match status" value="1"/>
</dbReference>
<accession>A0ABN7NGY8</accession>
<dbReference type="PANTHER" id="PTHR21244:SF1">
    <property type="entry name" value="SMALL RIBOSOMAL SUBUNIT PROTEIN US3M"/>
    <property type="match status" value="1"/>
</dbReference>
<comment type="subcellular location">
    <subcellularLocation>
        <location evidence="1">Mitochondrion</location>
    </subcellularLocation>
</comment>
<evidence type="ECO:0000256" key="3">
    <source>
        <dbReference type="ARBA" id="ARBA00022946"/>
    </source>
</evidence>
<comment type="similarity">
    <text evidence="2">Belongs to the universal ribosomal protein uS3 family.</text>
</comment>
<evidence type="ECO:0000256" key="2">
    <source>
        <dbReference type="ARBA" id="ARBA00010761"/>
    </source>
</evidence>
<reference evidence="7" key="1">
    <citation type="submission" date="2021-03" db="EMBL/GenBank/DDBJ databases">
        <authorList>
            <person name="Tran Van P."/>
        </authorList>
    </citation>
    <scope>NUCLEOTIDE SEQUENCE</scope>
</reference>
<dbReference type="Proteomes" id="UP001153148">
    <property type="component" value="Unassembled WGS sequence"/>
</dbReference>
<dbReference type="InterPro" id="IPR026146">
    <property type="entry name" value="Ribosomal_uS3m"/>
</dbReference>
<protein>
    <recommendedName>
        <fullName evidence="9">28S ribosomal protein S24, mitochondrial</fullName>
    </recommendedName>
</protein>
<comment type="caution">
    <text evidence="7">The sequence shown here is derived from an EMBL/GenBank/DDBJ whole genome shotgun (WGS) entry which is preliminary data.</text>
</comment>
<gene>
    <name evidence="7" type="ORF">TPAB3V08_LOCUS957</name>
</gene>
<evidence type="ECO:0000256" key="4">
    <source>
        <dbReference type="ARBA" id="ARBA00022980"/>
    </source>
</evidence>
<organism evidence="7 8">
    <name type="scientific">Timema podura</name>
    <name type="common">Walking stick</name>
    <dbReference type="NCBI Taxonomy" id="61482"/>
    <lineage>
        <taxon>Eukaryota</taxon>
        <taxon>Metazoa</taxon>
        <taxon>Ecdysozoa</taxon>
        <taxon>Arthropoda</taxon>
        <taxon>Hexapoda</taxon>
        <taxon>Insecta</taxon>
        <taxon>Pterygota</taxon>
        <taxon>Neoptera</taxon>
        <taxon>Polyneoptera</taxon>
        <taxon>Phasmatodea</taxon>
        <taxon>Timematodea</taxon>
        <taxon>Timematoidea</taxon>
        <taxon>Timematidae</taxon>
        <taxon>Timema</taxon>
    </lineage>
</organism>
<name>A0ABN7NGY8_TIMPD</name>
<keyword evidence="8" id="KW-1185">Reference proteome</keyword>
<keyword evidence="3" id="KW-0809">Transit peptide</keyword>
<dbReference type="Pfam" id="PF14955">
    <property type="entry name" value="MRP-S24"/>
    <property type="match status" value="1"/>
</dbReference>
<evidence type="ECO:0000313" key="8">
    <source>
        <dbReference type="Proteomes" id="UP001153148"/>
    </source>
</evidence>
<keyword evidence="6" id="KW-0687">Ribonucleoprotein</keyword>
<evidence type="ECO:0008006" key="9">
    <source>
        <dbReference type="Google" id="ProtNLM"/>
    </source>
</evidence>